<dbReference type="Pfam" id="PF08478">
    <property type="entry name" value="POTRA_1"/>
    <property type="match status" value="1"/>
</dbReference>
<evidence type="ECO:0000256" key="7">
    <source>
        <dbReference type="ARBA" id="ARBA00023136"/>
    </source>
</evidence>
<dbReference type="InterPro" id="IPR045335">
    <property type="entry name" value="FtsQ_C_sf"/>
</dbReference>
<gene>
    <name evidence="9" type="primary">ftsQ</name>
    <name evidence="11" type="ORF">GCM10007067_23800</name>
</gene>
<reference evidence="11" key="2">
    <citation type="submission" date="2020-09" db="EMBL/GenBank/DDBJ databases">
        <authorList>
            <person name="Sun Q."/>
            <person name="Kim S."/>
        </authorList>
    </citation>
    <scope>NUCLEOTIDE SEQUENCE</scope>
    <source>
        <strain evidence="11">KCTC 23077</strain>
    </source>
</reference>
<evidence type="ECO:0000256" key="9">
    <source>
        <dbReference type="HAMAP-Rule" id="MF_00911"/>
    </source>
</evidence>
<dbReference type="Proteomes" id="UP000646426">
    <property type="component" value="Unassembled WGS sequence"/>
</dbReference>
<comment type="similarity">
    <text evidence="9">Belongs to the FtsQ/DivIB family. FtsQ subfamily.</text>
</comment>
<keyword evidence="3 9" id="KW-0997">Cell inner membrane</keyword>
<dbReference type="GO" id="GO:0005886">
    <property type="term" value="C:plasma membrane"/>
    <property type="evidence" value="ECO:0007669"/>
    <property type="project" value="UniProtKB-SubCell"/>
</dbReference>
<evidence type="ECO:0000256" key="3">
    <source>
        <dbReference type="ARBA" id="ARBA00022519"/>
    </source>
</evidence>
<evidence type="ECO:0000256" key="8">
    <source>
        <dbReference type="ARBA" id="ARBA00023306"/>
    </source>
</evidence>
<dbReference type="RefSeq" id="WP_189456847.1">
    <property type="nucleotide sequence ID" value="NZ_BMYD01000004.1"/>
</dbReference>
<sequence>MTAVLRLLGWLLAVALVALPVVAVLNGWIGAKRWPLTTLRATGEFERVDTALLRKTLLPYAKRGFFAVDLESAQASVASLPWVETAEVRKRWPDVLEVHVTEHRPYARWGRDRLLSEQGRLFAARGVEIPASLPQFAGPVTRTADVVELYRDASALFAPTGVPVRTVLLDARGSWTLVLENGIEVVVGRNEARARLARFVRLMPRLLEQPAQQLVRADLRYTNGFSLTWTPVKPAPANGAVAPAVAAPSTQTVAATRADGGIEIAQRISTAMRGTASSPISPSRRLSLT</sequence>
<dbReference type="Gene3D" id="3.10.20.310">
    <property type="entry name" value="membrane protein fhac"/>
    <property type="match status" value="1"/>
</dbReference>
<dbReference type="GO" id="GO:0032153">
    <property type="term" value="C:cell division site"/>
    <property type="evidence" value="ECO:0007669"/>
    <property type="project" value="UniProtKB-UniRule"/>
</dbReference>
<evidence type="ECO:0000256" key="2">
    <source>
        <dbReference type="ARBA" id="ARBA00022475"/>
    </source>
</evidence>
<dbReference type="PANTHER" id="PTHR35851">
    <property type="entry name" value="CELL DIVISION PROTEIN FTSQ"/>
    <property type="match status" value="1"/>
</dbReference>
<reference evidence="11" key="1">
    <citation type="journal article" date="2014" name="Int. J. Syst. Evol. Microbiol.">
        <title>Complete genome sequence of Corynebacterium casei LMG S-19264T (=DSM 44701T), isolated from a smear-ripened cheese.</title>
        <authorList>
            <consortium name="US DOE Joint Genome Institute (JGI-PGF)"/>
            <person name="Walter F."/>
            <person name="Albersmeier A."/>
            <person name="Kalinowski J."/>
            <person name="Ruckert C."/>
        </authorList>
    </citation>
    <scope>NUCLEOTIDE SEQUENCE</scope>
    <source>
        <strain evidence="11">KCTC 23077</strain>
    </source>
</reference>
<keyword evidence="4 9" id="KW-0132">Cell division</keyword>
<dbReference type="InterPro" id="IPR026579">
    <property type="entry name" value="FtsQ"/>
</dbReference>
<evidence type="ECO:0000256" key="1">
    <source>
        <dbReference type="ARBA" id="ARBA00004370"/>
    </source>
</evidence>
<dbReference type="HAMAP" id="MF_00911">
    <property type="entry name" value="FtsQ_subfam"/>
    <property type="match status" value="1"/>
</dbReference>
<dbReference type="Gene3D" id="3.40.50.11690">
    <property type="entry name" value="Cell division protein FtsQ/DivIB"/>
    <property type="match status" value="1"/>
</dbReference>
<comment type="subcellular location">
    <subcellularLocation>
        <location evidence="9">Cell inner membrane</location>
        <topology evidence="9">Single-pass type II membrane protein</topology>
    </subcellularLocation>
    <subcellularLocation>
        <location evidence="1">Membrane</location>
    </subcellularLocation>
    <text evidence="9">Localizes to the division septum.</text>
</comment>
<dbReference type="EMBL" id="BMYD01000004">
    <property type="protein sequence ID" value="GHA85093.1"/>
    <property type="molecule type" value="Genomic_DNA"/>
</dbReference>
<evidence type="ECO:0000256" key="5">
    <source>
        <dbReference type="ARBA" id="ARBA00022692"/>
    </source>
</evidence>
<dbReference type="PANTHER" id="PTHR35851:SF1">
    <property type="entry name" value="CELL DIVISION PROTEIN FTSQ"/>
    <property type="match status" value="1"/>
</dbReference>
<dbReference type="InterPro" id="IPR005548">
    <property type="entry name" value="Cell_div_FtsQ/DivIB_C"/>
</dbReference>
<dbReference type="InterPro" id="IPR013685">
    <property type="entry name" value="POTRA_FtsQ_type"/>
</dbReference>
<dbReference type="PROSITE" id="PS51779">
    <property type="entry name" value="POTRA"/>
    <property type="match status" value="1"/>
</dbReference>
<dbReference type="InterPro" id="IPR034746">
    <property type="entry name" value="POTRA"/>
</dbReference>
<dbReference type="Pfam" id="PF03799">
    <property type="entry name" value="FtsQ_DivIB_C"/>
    <property type="match status" value="1"/>
</dbReference>
<proteinExistence type="inferred from homology"/>
<dbReference type="AlphaFoldDB" id="A0A918T2J7"/>
<keyword evidence="7 9" id="KW-0472">Membrane</keyword>
<evidence type="ECO:0000313" key="12">
    <source>
        <dbReference type="Proteomes" id="UP000646426"/>
    </source>
</evidence>
<accession>A0A918T2J7</accession>
<dbReference type="GO" id="GO:0043093">
    <property type="term" value="P:FtsZ-dependent cytokinesis"/>
    <property type="evidence" value="ECO:0007669"/>
    <property type="project" value="UniProtKB-UniRule"/>
</dbReference>
<keyword evidence="8 9" id="KW-0131">Cell cycle</keyword>
<name>A0A918T2J7_9GAMM</name>
<evidence type="ECO:0000313" key="11">
    <source>
        <dbReference type="EMBL" id="GHA85093.1"/>
    </source>
</evidence>
<keyword evidence="12" id="KW-1185">Reference proteome</keyword>
<comment type="caution">
    <text evidence="11">The sequence shown here is derived from an EMBL/GenBank/DDBJ whole genome shotgun (WGS) entry which is preliminary data.</text>
</comment>
<comment type="function">
    <text evidence="9">Essential cell division protein. May link together the upstream cell division proteins, which are predominantly cytoplasmic, with the downstream cell division proteins, which are predominantly periplasmic. May control correct divisome assembly.</text>
</comment>
<evidence type="ECO:0000256" key="6">
    <source>
        <dbReference type="ARBA" id="ARBA00022989"/>
    </source>
</evidence>
<evidence type="ECO:0000256" key="4">
    <source>
        <dbReference type="ARBA" id="ARBA00022618"/>
    </source>
</evidence>
<organism evidence="11 12">
    <name type="scientific">Cognatilysobacter bugurensis</name>
    <dbReference type="NCBI Taxonomy" id="543356"/>
    <lineage>
        <taxon>Bacteria</taxon>
        <taxon>Pseudomonadati</taxon>
        <taxon>Pseudomonadota</taxon>
        <taxon>Gammaproteobacteria</taxon>
        <taxon>Lysobacterales</taxon>
        <taxon>Lysobacteraceae</taxon>
        <taxon>Cognatilysobacter</taxon>
    </lineage>
</organism>
<protein>
    <recommendedName>
        <fullName evidence="9">Cell division protein FtsQ</fullName>
    </recommendedName>
</protein>
<keyword evidence="2 9" id="KW-1003">Cell membrane</keyword>
<feature type="domain" description="POTRA" evidence="10">
    <location>
        <begin position="34"/>
        <end position="103"/>
    </location>
</feature>
<dbReference type="GO" id="GO:0090529">
    <property type="term" value="P:cell septum assembly"/>
    <property type="evidence" value="ECO:0007669"/>
    <property type="project" value="InterPro"/>
</dbReference>
<comment type="subunit">
    <text evidence="9">Part of a complex composed of FtsB, FtsL and FtsQ.</text>
</comment>
<keyword evidence="6 9" id="KW-1133">Transmembrane helix</keyword>
<keyword evidence="5 9" id="KW-0812">Transmembrane</keyword>
<evidence type="ECO:0000259" key="10">
    <source>
        <dbReference type="PROSITE" id="PS51779"/>
    </source>
</evidence>